<dbReference type="Proteomes" id="UP000007844">
    <property type="component" value="Chromosome"/>
</dbReference>
<accession>F3Z135</accession>
<dbReference type="AlphaFoldDB" id="F3Z135"/>
<dbReference type="EMBL" id="CP003221">
    <property type="protein sequence ID" value="EGJ49933.1"/>
    <property type="molecule type" value="Genomic_DNA"/>
</dbReference>
<feature type="binding site" evidence="4">
    <location>
        <position position="339"/>
    </location>
    <ligand>
        <name>S-adenosyl-L-methionine</name>
        <dbReference type="ChEBI" id="CHEBI:59789"/>
    </ligand>
</feature>
<evidence type="ECO:0000256" key="4">
    <source>
        <dbReference type="PROSITE-ProRule" id="PRU01024"/>
    </source>
</evidence>
<sequence>MTQELRSGDVLELDIEKLTCGGRGLARLQGRAVFVERGLPGQLVRARLSKLAKRHAEAATVEVLRSSPEQIEPFCPHYADCGGCDWQDLVYSAQLRWKRQIVAESLRHIGRQSGESGQSGQDVQDLVNETTPSPLLRGFRNKMEFAFAGRELHVGLRSWRDSRMVLDVTACGLMADPAMAVLAAVREMARAGSAAVFDPATGRGVWRFLVLRDSRPAEANAFRTGEGVALPRPLPPGADAPLDPRSSVLGCRGEAELTGAAGLQAILITGPGSEAAKQAAIMAQGLLERFPGLSVAHGVRRDKAAVAYAEEIVRAWGDPVLEMSLGGLRYRLSPQAFFQTNTAGAERLFGLVEEMAGLSDWPNGPEIFDCYCGVGAMALRLARATGHVTGFELVEGAVRDATDNARLNNLTNCSFVAGDLRRTLADRKLPKPDVLVIDPPRAGMHPDVAARILDLAPERIVSVSCDPATFARDAALLLPGYTLTRVVPVDLFPHSHHVETVALLIRNT</sequence>
<feature type="active site" description="Nucleophile" evidence="4">
    <location>
        <position position="465"/>
    </location>
</feature>
<dbReference type="InterPro" id="IPR012340">
    <property type="entry name" value="NA-bd_OB-fold"/>
</dbReference>
<dbReference type="Gene3D" id="3.40.50.150">
    <property type="entry name" value="Vaccinia Virus protein VP39"/>
    <property type="match status" value="2"/>
</dbReference>
<dbReference type="GO" id="GO:0070041">
    <property type="term" value="F:rRNA (uridine-C5-)-methyltransferase activity"/>
    <property type="evidence" value="ECO:0007669"/>
    <property type="project" value="TreeGrafter"/>
</dbReference>
<evidence type="ECO:0000256" key="3">
    <source>
        <dbReference type="ARBA" id="ARBA00022691"/>
    </source>
</evidence>
<reference evidence="6 7" key="1">
    <citation type="journal article" date="2011" name="J. Bacteriol.">
        <title>Genome sequence of the mercury-methylating and pleomorphic Desulfovibrio africanus Strain Walvis Bay.</title>
        <authorList>
            <person name="Brown S.D."/>
            <person name="Wall J.D."/>
            <person name="Kucken A.M."/>
            <person name="Gilmour C.C."/>
            <person name="Podar M."/>
            <person name="Brandt C.C."/>
            <person name="Teshima H."/>
            <person name="Detter J.C."/>
            <person name="Han C.S."/>
            <person name="Land M.L."/>
            <person name="Lucas S."/>
            <person name="Han J."/>
            <person name="Pennacchio L."/>
            <person name="Nolan M."/>
            <person name="Pitluck S."/>
            <person name="Woyke T."/>
            <person name="Goodwin L."/>
            <person name="Palumbo A.V."/>
            <person name="Elias D.A."/>
        </authorList>
    </citation>
    <scope>NUCLEOTIDE SEQUENCE [LARGE SCALE GENOMIC DNA]</scope>
    <source>
        <strain evidence="6 7">Walvis Bay</strain>
    </source>
</reference>
<feature type="domain" description="TRAM" evidence="5">
    <location>
        <begin position="4"/>
        <end position="62"/>
    </location>
</feature>
<dbReference type="RefSeq" id="WP_014259709.1">
    <property type="nucleotide sequence ID" value="NC_016629.1"/>
</dbReference>
<dbReference type="STRING" id="690850.Desaf_1597"/>
<dbReference type="SUPFAM" id="SSF50249">
    <property type="entry name" value="Nucleic acid-binding proteins"/>
    <property type="match status" value="1"/>
</dbReference>
<evidence type="ECO:0000256" key="1">
    <source>
        <dbReference type="ARBA" id="ARBA00022603"/>
    </source>
</evidence>
<evidence type="ECO:0000313" key="7">
    <source>
        <dbReference type="Proteomes" id="UP000007844"/>
    </source>
</evidence>
<name>F3Z135_DESAF</name>
<feature type="binding site" evidence="4">
    <location>
        <position position="438"/>
    </location>
    <ligand>
        <name>S-adenosyl-L-methionine</name>
        <dbReference type="ChEBI" id="CHEBI:59789"/>
    </ligand>
</feature>
<dbReference type="Pfam" id="PF05958">
    <property type="entry name" value="tRNA_U5-meth_tr"/>
    <property type="match status" value="1"/>
</dbReference>
<dbReference type="PANTHER" id="PTHR11061:SF30">
    <property type="entry name" value="TRNA (URACIL(54)-C(5))-METHYLTRANSFERASE"/>
    <property type="match status" value="1"/>
</dbReference>
<dbReference type="Gene3D" id="2.40.50.1070">
    <property type="match status" value="2"/>
</dbReference>
<gene>
    <name evidence="6" type="ORF">Desaf_1597</name>
</gene>
<dbReference type="InterPro" id="IPR002792">
    <property type="entry name" value="TRAM_dom"/>
</dbReference>
<dbReference type="Gene3D" id="2.40.50.140">
    <property type="entry name" value="Nucleic acid-binding proteins"/>
    <property type="match status" value="1"/>
</dbReference>
<evidence type="ECO:0000259" key="5">
    <source>
        <dbReference type="PROSITE" id="PS50926"/>
    </source>
</evidence>
<dbReference type="InterPro" id="IPR030391">
    <property type="entry name" value="MeTrfase_TrmA_CS"/>
</dbReference>
<keyword evidence="7" id="KW-1185">Reference proteome</keyword>
<dbReference type="eggNOG" id="COG2265">
    <property type="taxonomic scope" value="Bacteria"/>
</dbReference>
<dbReference type="HOGENOM" id="CLU_014689_7_2_7"/>
<keyword evidence="2 4" id="KW-0808">Transferase</keyword>
<evidence type="ECO:0000256" key="2">
    <source>
        <dbReference type="ARBA" id="ARBA00022679"/>
    </source>
</evidence>
<dbReference type="InterPro" id="IPR010280">
    <property type="entry name" value="U5_MeTrfase_fam"/>
</dbReference>
<protein>
    <submittedName>
        <fullName evidence="6">RNA methyltransferase, TrmA family</fullName>
    </submittedName>
</protein>
<dbReference type="SUPFAM" id="SSF53335">
    <property type="entry name" value="S-adenosyl-L-methionine-dependent methyltransferases"/>
    <property type="match status" value="1"/>
</dbReference>
<feature type="binding site" evidence="4">
    <location>
        <position position="371"/>
    </location>
    <ligand>
        <name>S-adenosyl-L-methionine</name>
        <dbReference type="ChEBI" id="CHEBI:59789"/>
    </ligand>
</feature>
<dbReference type="PANTHER" id="PTHR11061">
    <property type="entry name" value="RNA M5U METHYLTRANSFERASE"/>
    <property type="match status" value="1"/>
</dbReference>
<keyword evidence="1 4" id="KW-0489">Methyltransferase</keyword>
<feature type="binding site" evidence="4">
    <location>
        <position position="392"/>
    </location>
    <ligand>
        <name>S-adenosyl-L-methionine</name>
        <dbReference type="ChEBI" id="CHEBI:59789"/>
    </ligand>
</feature>
<organism evidence="6 7">
    <name type="scientific">Desulfocurvibacter africanus subsp. africanus str. Walvis Bay</name>
    <dbReference type="NCBI Taxonomy" id="690850"/>
    <lineage>
        <taxon>Bacteria</taxon>
        <taxon>Pseudomonadati</taxon>
        <taxon>Thermodesulfobacteriota</taxon>
        <taxon>Desulfovibrionia</taxon>
        <taxon>Desulfovibrionales</taxon>
        <taxon>Desulfovibrionaceae</taxon>
        <taxon>Desulfocurvibacter</taxon>
    </lineage>
</organism>
<keyword evidence="3 4" id="KW-0949">S-adenosyl-L-methionine</keyword>
<proteinExistence type="inferred from homology"/>
<evidence type="ECO:0000313" key="6">
    <source>
        <dbReference type="EMBL" id="EGJ49933.1"/>
    </source>
</evidence>
<dbReference type="PROSITE" id="PS01231">
    <property type="entry name" value="TRMA_2"/>
    <property type="match status" value="1"/>
</dbReference>
<dbReference type="PROSITE" id="PS51687">
    <property type="entry name" value="SAM_MT_RNA_M5U"/>
    <property type="match status" value="1"/>
</dbReference>
<dbReference type="KEGG" id="daf:Desaf_1597"/>
<dbReference type="GO" id="GO:0070475">
    <property type="term" value="P:rRNA base methylation"/>
    <property type="evidence" value="ECO:0007669"/>
    <property type="project" value="TreeGrafter"/>
</dbReference>
<comment type="similarity">
    <text evidence="4">Belongs to the class I-like SAM-binding methyltransferase superfamily. RNA M5U methyltransferase family.</text>
</comment>
<dbReference type="PROSITE" id="PS50926">
    <property type="entry name" value="TRAM"/>
    <property type="match status" value="1"/>
</dbReference>
<dbReference type="CDD" id="cd02440">
    <property type="entry name" value="AdoMet_MTases"/>
    <property type="match status" value="1"/>
</dbReference>
<dbReference type="InterPro" id="IPR029063">
    <property type="entry name" value="SAM-dependent_MTases_sf"/>
</dbReference>
<dbReference type="Pfam" id="PF01938">
    <property type="entry name" value="TRAM"/>
    <property type="match status" value="1"/>
</dbReference>